<dbReference type="KEGG" id="uvi:66062714"/>
<evidence type="ECO:0000256" key="1">
    <source>
        <dbReference type="ARBA" id="ARBA00004141"/>
    </source>
</evidence>
<evidence type="ECO:0000256" key="5">
    <source>
        <dbReference type="ARBA" id="ARBA00022989"/>
    </source>
</evidence>
<evidence type="ECO:0000256" key="12">
    <source>
        <dbReference type="RuleBase" id="RU000363"/>
    </source>
</evidence>
<dbReference type="CDD" id="cd05339">
    <property type="entry name" value="17beta-HSDXI-like_SDR_c"/>
    <property type="match status" value="1"/>
</dbReference>
<evidence type="ECO:0000256" key="10">
    <source>
        <dbReference type="ARBA" id="ARBA00068717"/>
    </source>
</evidence>
<dbReference type="Pfam" id="PF00106">
    <property type="entry name" value="adh_short"/>
    <property type="match status" value="1"/>
</dbReference>
<dbReference type="GeneID" id="66062714"/>
<dbReference type="FunFam" id="3.40.50.720:FF:000131">
    <property type="entry name" value="Short-chain dehydrogenase/reductase 3"/>
    <property type="match status" value="1"/>
</dbReference>
<dbReference type="Proteomes" id="UP000027002">
    <property type="component" value="Chromosome 2"/>
</dbReference>
<keyword evidence="5" id="KW-1133">Transmembrane helix</keyword>
<protein>
    <recommendedName>
        <fullName evidence="10">Short-chain dehydrogenase/reductase 3</fullName>
    </recommendedName>
    <alternativeName>
        <fullName evidence="11">Retinal short-chain dehydrogenase/reductase 1</fullName>
    </alternativeName>
</protein>
<dbReference type="OrthoDB" id="10253736at2759"/>
<reference evidence="14" key="1">
    <citation type="submission" date="2020-03" db="EMBL/GenBank/DDBJ databases">
        <title>A mixture of massive structural variations and highly conserved coding sequences in Ustilaginoidea virens genome.</title>
        <authorList>
            <person name="Zhang K."/>
            <person name="Zhao Z."/>
            <person name="Zhang Z."/>
            <person name="Li Y."/>
            <person name="Hsiang T."/>
            <person name="Sun W."/>
        </authorList>
    </citation>
    <scope>NUCLEOTIDE SEQUENCE</scope>
    <source>
        <strain evidence="14">UV-8b</strain>
    </source>
</reference>
<keyword evidence="6" id="KW-0560">Oxidoreductase</keyword>
<keyword evidence="3" id="KW-0812">Transmembrane</keyword>
<dbReference type="SUPFAM" id="SSF51735">
    <property type="entry name" value="NAD(P)-binding Rossmann-fold domains"/>
    <property type="match status" value="1"/>
</dbReference>
<feature type="compositionally biased region" description="Polar residues" evidence="13">
    <location>
        <begin position="362"/>
        <end position="371"/>
    </location>
</feature>
<evidence type="ECO:0000256" key="8">
    <source>
        <dbReference type="ARBA" id="ARBA00023136"/>
    </source>
</evidence>
<evidence type="ECO:0000256" key="9">
    <source>
        <dbReference type="ARBA" id="ARBA00059620"/>
    </source>
</evidence>
<comment type="similarity">
    <text evidence="2 12">Belongs to the short-chain dehydrogenases/reductases (SDR) family.</text>
</comment>
<evidence type="ECO:0000313" key="14">
    <source>
        <dbReference type="EMBL" id="QUC17695.1"/>
    </source>
</evidence>
<dbReference type="RefSeq" id="XP_042995368.1">
    <property type="nucleotide sequence ID" value="XM_043139434.1"/>
</dbReference>
<evidence type="ECO:0000256" key="6">
    <source>
        <dbReference type="ARBA" id="ARBA00023002"/>
    </source>
</evidence>
<dbReference type="PANTHER" id="PTHR24322">
    <property type="entry name" value="PKSB"/>
    <property type="match status" value="1"/>
</dbReference>
<dbReference type="PRINTS" id="PR00081">
    <property type="entry name" value="GDHRDH"/>
</dbReference>
<dbReference type="Gene3D" id="3.40.50.720">
    <property type="entry name" value="NAD(P)-binding Rossmann-like Domain"/>
    <property type="match status" value="1"/>
</dbReference>
<dbReference type="PANTHER" id="PTHR24322:SF736">
    <property type="entry name" value="RETINOL DEHYDROGENASE 10"/>
    <property type="match status" value="1"/>
</dbReference>
<evidence type="ECO:0000256" key="2">
    <source>
        <dbReference type="ARBA" id="ARBA00006484"/>
    </source>
</evidence>
<organism evidence="14 15">
    <name type="scientific">Ustilaginoidea virens</name>
    <name type="common">Rice false smut fungus</name>
    <name type="synonym">Villosiclava virens</name>
    <dbReference type="NCBI Taxonomy" id="1159556"/>
    <lineage>
        <taxon>Eukaryota</taxon>
        <taxon>Fungi</taxon>
        <taxon>Dikarya</taxon>
        <taxon>Ascomycota</taxon>
        <taxon>Pezizomycotina</taxon>
        <taxon>Sordariomycetes</taxon>
        <taxon>Hypocreomycetidae</taxon>
        <taxon>Hypocreales</taxon>
        <taxon>Clavicipitaceae</taxon>
        <taxon>Ustilaginoidea</taxon>
    </lineage>
</organism>
<keyword evidence="7" id="KW-0443">Lipid metabolism</keyword>
<evidence type="ECO:0000256" key="3">
    <source>
        <dbReference type="ARBA" id="ARBA00022692"/>
    </source>
</evidence>
<accession>A0A8E5HLI6</accession>
<name>A0A8E5HLI6_USTVR</name>
<gene>
    <name evidence="14" type="ORF">UV8b_01936</name>
</gene>
<proteinExistence type="inferred from homology"/>
<evidence type="ECO:0000256" key="11">
    <source>
        <dbReference type="ARBA" id="ARBA00082544"/>
    </source>
</evidence>
<evidence type="ECO:0000256" key="4">
    <source>
        <dbReference type="ARBA" id="ARBA00022857"/>
    </source>
</evidence>
<dbReference type="AlphaFoldDB" id="A0A8E5HLI6"/>
<evidence type="ECO:0000313" key="15">
    <source>
        <dbReference type="Proteomes" id="UP000027002"/>
    </source>
</evidence>
<dbReference type="EMBL" id="CP072754">
    <property type="protein sequence ID" value="QUC17695.1"/>
    <property type="molecule type" value="Genomic_DNA"/>
</dbReference>
<evidence type="ECO:0000256" key="13">
    <source>
        <dbReference type="SAM" id="MobiDB-lite"/>
    </source>
</evidence>
<dbReference type="PRINTS" id="PR00080">
    <property type="entry name" value="SDRFAMILY"/>
</dbReference>
<dbReference type="GO" id="GO:0016020">
    <property type="term" value="C:membrane"/>
    <property type="evidence" value="ECO:0007669"/>
    <property type="project" value="UniProtKB-SubCell"/>
</dbReference>
<dbReference type="InterPro" id="IPR036291">
    <property type="entry name" value="NAD(P)-bd_dom_sf"/>
</dbReference>
<sequence>MHHGFLSRKGFSLDVILRLLRRSALNPSLLFPLVLLARYSKKGQDWSILHPKAAKRLSVLFCLAVLRRLSAWHSDKTCNNWVDDKYVWSREVVLVTGGADGIGATMVRRFADKGITVVVLDIQPMTFKTSSRVHYYQCDVRSPESVNAVADRVRADVGHPTVLIHNAGVVRGKTILEAEPFDIRYTFDVNSLAHYWITKAFLPNMIARNHGMVVTVSSVAAWAALPGMVDYSASKAAALAFHEGLTDELKFRYNARKVRTVCVHPAHTRTALFSGFKQVNSFMMPVLQPDTVGEAVVKKVLSGRSGTVVLPEAASVLPWLRALPDGLGIQARSGGQGSMEKWSGRQVVSDVGALYQGKDSQEGQTSGSTVLVSEEVKD</sequence>
<keyword evidence="8" id="KW-0472">Membrane</keyword>
<keyword evidence="4" id="KW-0521">NADP</keyword>
<comment type="subcellular location">
    <subcellularLocation>
        <location evidence="1">Membrane</location>
        <topology evidence="1">Multi-pass membrane protein</topology>
    </subcellularLocation>
</comment>
<keyword evidence="15" id="KW-1185">Reference proteome</keyword>
<feature type="region of interest" description="Disordered" evidence="13">
    <location>
        <begin position="356"/>
        <end position="378"/>
    </location>
</feature>
<comment type="function">
    <text evidence="9">Catalyzes the reduction of all-trans-retinal to all-trans-retinol in the presence of NADPH.</text>
</comment>
<dbReference type="GO" id="GO:0052650">
    <property type="term" value="F:all-trans-retinol dehydrogenase (NADP+) activity"/>
    <property type="evidence" value="ECO:0007669"/>
    <property type="project" value="UniProtKB-ARBA"/>
</dbReference>
<dbReference type="InterPro" id="IPR002347">
    <property type="entry name" value="SDR_fam"/>
</dbReference>
<evidence type="ECO:0000256" key="7">
    <source>
        <dbReference type="ARBA" id="ARBA00023098"/>
    </source>
</evidence>